<evidence type="ECO:0000313" key="1">
    <source>
        <dbReference type="EMBL" id="CAG27224.1"/>
    </source>
</evidence>
<proteinExistence type="predicted"/>
<dbReference type="GeneID" id="5176664"/>
<dbReference type="EMBL" id="AJ697969">
    <property type="protein sequence ID" value="CAG27224.1"/>
    <property type="molecule type" value="Genomic_DNA"/>
</dbReference>
<evidence type="ECO:0000313" key="2">
    <source>
        <dbReference type="Proteomes" id="UP000001239"/>
    </source>
</evidence>
<sequence>MQYTQESLAETPMEQRIEAMLFGLQTLTFQMNTSIVEFYIGEVKLKAQPGALVADIVVERDGEPLVHYRARSEGTTISIPKSSVSEQKLIEYLEKFSVMVIYAIHRAFIKEHCDNRTTLIPPQE</sequence>
<keyword evidence="2" id="KW-1185">Reference proteome</keyword>
<reference evidence="1 2" key="2">
    <citation type="journal article" date="2003" name="Res. Microbiol.">
        <title>Myoviridae bacteriophages of Pseudomonas aeruginosa: a long and complex evolutionary pathway.</title>
        <authorList>
            <person name="Krylov V.N."/>
            <person name="Pleteneva E.A."/>
            <person name="Bourkalsteva M.V."/>
            <person name="Shaburova O.V."/>
            <person name="Volckaert G."/>
            <person name="Sykilinda N.N."/>
            <person name="Kurochkina L.P."/>
            <person name="Mesyanzhinov V.V."/>
        </authorList>
    </citation>
    <scope>NUCLEOTIDE SEQUENCE [LARGE SCALE GENOMIC DNA]</scope>
</reference>
<dbReference type="RefSeq" id="YP_418163.1">
    <property type="nucleotide sequence ID" value="NC_007623.1"/>
</dbReference>
<reference evidence="1 2" key="1">
    <citation type="journal article" date="2002" name="Genetika">
        <title>Phenogenetic characterization of a group of giant Phi KZ-like bacteriophages of Pseudomonas aeruginosa].</title>
        <authorList>
            <person name="Burkal'tseva M.V."/>
            <person name="Krylov V.N."/>
            <person name="Pleteneva E.A."/>
            <person name="Shaburova O.V."/>
            <person name="Krylov S.V."/>
            <person name="Volckaert G."/>
            <person name="Sykilinda N.N."/>
            <person name="Kurochkina L.P."/>
            <person name="Mesyanzhinov V.V."/>
        </authorList>
    </citation>
    <scope>NUCLEOTIDE SEQUENCE [LARGE SCALE GENOMIC DNA]</scope>
</reference>
<protein>
    <submittedName>
        <fullName evidence="1">Uncharacterized protein</fullName>
    </submittedName>
</protein>
<reference evidence="1 2" key="4">
    <citation type="journal article" date="2005" name="J. Mol. Biol.">
        <title>Genome comparison of Pseudomonas aeruginosa large phages.</title>
        <authorList>
            <person name="Hertveldt K."/>
            <person name="Lavigne R."/>
            <person name="Pleteneva E."/>
            <person name="Sernova N."/>
            <person name="Kurochkina L."/>
            <person name="Korchevskii R."/>
            <person name="Robben J."/>
            <person name="Mesyanzhinov V."/>
            <person name="Krylov V.N."/>
            <person name="Volckaert G."/>
        </authorList>
    </citation>
    <scope>NUCLEOTIDE SEQUENCE</scope>
</reference>
<accession>Q2Z0V1</accession>
<name>Q2Z0V1_9CAUD</name>
<dbReference type="Proteomes" id="UP000001239">
    <property type="component" value="Segment"/>
</dbReference>
<organism evidence="1 2">
    <name type="scientific">Pseudomonas phage EL</name>
    <dbReference type="NCBI Taxonomy" id="273133"/>
    <lineage>
        <taxon>Viruses</taxon>
        <taxon>Duplodnaviria</taxon>
        <taxon>Heunggongvirae</taxon>
        <taxon>Uroviricota</taxon>
        <taxon>Caudoviricetes</taxon>
        <taxon>Chimalliviridae</taxon>
        <taxon>Elvirus</taxon>
        <taxon>Elvirus EL</taxon>
    </lineage>
</organism>
<dbReference type="KEGG" id="vg:5176664"/>
<reference evidence="1 2" key="3">
    <citation type="journal article" date="2004" name="Bioinformatics">
        <title>PHIRE, a deterministic approach to reveal regulatory elements in bacteriophage genomes.</title>
        <authorList>
            <person name="Lavigne R."/>
            <person name="Sun W.D."/>
            <person name="Volckaert G."/>
        </authorList>
    </citation>
    <scope>NUCLEOTIDE SEQUENCE [LARGE SCALE GENOMIC DNA]</scope>
</reference>